<dbReference type="Gene3D" id="3.40.190.10">
    <property type="entry name" value="Periplasmic binding protein-like II"/>
    <property type="match status" value="2"/>
</dbReference>
<gene>
    <name evidence="6" type="ORF">N5I32_00510</name>
</gene>
<dbReference type="PANTHER" id="PTHR30537">
    <property type="entry name" value="HTH-TYPE TRANSCRIPTIONAL REGULATOR"/>
    <property type="match status" value="1"/>
</dbReference>
<dbReference type="InterPro" id="IPR036390">
    <property type="entry name" value="WH_DNA-bd_sf"/>
</dbReference>
<dbReference type="RefSeq" id="WP_261493436.1">
    <property type="nucleotide sequence ID" value="NZ_JAOCQF010000001.1"/>
</dbReference>
<dbReference type="PRINTS" id="PR00039">
    <property type="entry name" value="HTHLYSR"/>
</dbReference>
<organism evidence="6 7">
    <name type="scientific">Albidovulum sediminis</name>
    <dbReference type="NCBI Taxonomy" id="3066345"/>
    <lineage>
        <taxon>Bacteria</taxon>
        <taxon>Pseudomonadati</taxon>
        <taxon>Pseudomonadota</taxon>
        <taxon>Alphaproteobacteria</taxon>
        <taxon>Rhodobacterales</taxon>
        <taxon>Paracoccaceae</taxon>
        <taxon>Albidovulum</taxon>
    </lineage>
</organism>
<dbReference type="PROSITE" id="PS50931">
    <property type="entry name" value="HTH_LYSR"/>
    <property type="match status" value="1"/>
</dbReference>
<evidence type="ECO:0000313" key="6">
    <source>
        <dbReference type="EMBL" id="MCT8327989.1"/>
    </source>
</evidence>
<dbReference type="InterPro" id="IPR036388">
    <property type="entry name" value="WH-like_DNA-bd_sf"/>
</dbReference>
<evidence type="ECO:0000256" key="3">
    <source>
        <dbReference type="ARBA" id="ARBA00023125"/>
    </source>
</evidence>
<evidence type="ECO:0000259" key="5">
    <source>
        <dbReference type="PROSITE" id="PS50931"/>
    </source>
</evidence>
<evidence type="ECO:0000256" key="2">
    <source>
        <dbReference type="ARBA" id="ARBA00023015"/>
    </source>
</evidence>
<dbReference type="InterPro" id="IPR058163">
    <property type="entry name" value="LysR-type_TF_proteobact-type"/>
</dbReference>
<dbReference type="Gene3D" id="1.10.10.10">
    <property type="entry name" value="Winged helix-like DNA-binding domain superfamily/Winged helix DNA-binding domain"/>
    <property type="match status" value="1"/>
</dbReference>
<dbReference type="InterPro" id="IPR000847">
    <property type="entry name" value="LysR_HTH_N"/>
</dbReference>
<keyword evidence="2" id="KW-0805">Transcription regulation</keyword>
<dbReference type="Pfam" id="PF00126">
    <property type="entry name" value="HTH_1"/>
    <property type="match status" value="1"/>
</dbReference>
<accession>A0ABT2NJ70</accession>
<comment type="similarity">
    <text evidence="1">Belongs to the LysR transcriptional regulatory family.</text>
</comment>
<dbReference type="SUPFAM" id="SSF53850">
    <property type="entry name" value="Periplasmic binding protein-like II"/>
    <property type="match status" value="1"/>
</dbReference>
<evidence type="ECO:0000256" key="4">
    <source>
        <dbReference type="ARBA" id="ARBA00023163"/>
    </source>
</evidence>
<dbReference type="EMBL" id="JAOCQF010000001">
    <property type="protein sequence ID" value="MCT8327989.1"/>
    <property type="molecule type" value="Genomic_DNA"/>
</dbReference>
<dbReference type="Pfam" id="PF03466">
    <property type="entry name" value="LysR_substrate"/>
    <property type="match status" value="1"/>
</dbReference>
<reference evidence="7" key="1">
    <citation type="submission" date="2023-07" db="EMBL/GenBank/DDBJ databases">
        <title>Defluviimonas sediminis sp. nov., isolated from mangrove sediment.</title>
        <authorList>
            <person name="Liu L."/>
            <person name="Li J."/>
            <person name="Huang Y."/>
            <person name="Pan J."/>
            <person name="Li M."/>
        </authorList>
    </citation>
    <scope>NUCLEOTIDE SEQUENCE [LARGE SCALE GENOMIC DNA]</scope>
    <source>
        <strain evidence="7">FT324</strain>
    </source>
</reference>
<evidence type="ECO:0000313" key="7">
    <source>
        <dbReference type="Proteomes" id="UP001205601"/>
    </source>
</evidence>
<dbReference type="CDD" id="cd08432">
    <property type="entry name" value="PBP2_GcdR_TrpI_HvrB_AmpR_like"/>
    <property type="match status" value="1"/>
</dbReference>
<dbReference type="InterPro" id="IPR005119">
    <property type="entry name" value="LysR_subst-bd"/>
</dbReference>
<evidence type="ECO:0000256" key="1">
    <source>
        <dbReference type="ARBA" id="ARBA00009437"/>
    </source>
</evidence>
<proteinExistence type="inferred from homology"/>
<name>A0ABT2NJ70_9RHOB</name>
<dbReference type="Proteomes" id="UP001205601">
    <property type="component" value="Unassembled WGS sequence"/>
</dbReference>
<keyword evidence="4" id="KW-0804">Transcription</keyword>
<comment type="caution">
    <text evidence="6">The sequence shown here is derived from an EMBL/GenBank/DDBJ whole genome shotgun (WGS) entry which is preliminary data.</text>
</comment>
<dbReference type="SUPFAM" id="SSF46785">
    <property type="entry name" value="Winged helix' DNA-binding domain"/>
    <property type="match status" value="1"/>
</dbReference>
<sequence length="292" mass="31839">MARIPSTQALRALESFARLGTVWQAADELNVTRSAVSHQLRLLEQDLGFPLYTRVGTRIELTVRGRAYASDVRKALSVIAGSASRNAGRGLSGQLTLSCTPGFAAAWLSTKIGRFRAICPDVQLSVITPRRLDDVSNPDADLFIAFGTGNFPGGQTELLKEVEFTPLISPILLNRLGGMKDFADVQRGDLLHLVNRSDWVDWLRLAGLGEDIAAGGLTFCDMNLVYAAAMNAQGIAMGDGFICREAMEGGQLVRPFELAVRSPKSYYLVIPEEKAAIPAVTEFRAWIREELP</sequence>
<dbReference type="PANTHER" id="PTHR30537:SF74">
    <property type="entry name" value="HTH-TYPE TRANSCRIPTIONAL REGULATOR TRPI"/>
    <property type="match status" value="1"/>
</dbReference>
<protein>
    <submittedName>
        <fullName evidence="6">LysR substrate-binding domain-containing protein</fullName>
    </submittedName>
</protein>
<keyword evidence="3" id="KW-0238">DNA-binding</keyword>
<keyword evidence="7" id="KW-1185">Reference proteome</keyword>
<feature type="domain" description="HTH lysR-type" evidence="5">
    <location>
        <begin position="5"/>
        <end position="62"/>
    </location>
</feature>